<dbReference type="GO" id="GO:0022627">
    <property type="term" value="C:cytosolic small ribosomal subunit"/>
    <property type="evidence" value="ECO:0007669"/>
    <property type="project" value="TreeGrafter"/>
</dbReference>
<dbReference type="PIRSF" id="PIRSF017222">
    <property type="entry name" value="eIF2A"/>
    <property type="match status" value="1"/>
</dbReference>
<evidence type="ECO:0000256" key="1">
    <source>
        <dbReference type="ARBA" id="ARBA00009573"/>
    </source>
</evidence>
<keyword evidence="12" id="KW-1185">Reference proteome</keyword>
<feature type="domain" description="Translation initiation factor beta propellor-like" evidence="10">
    <location>
        <begin position="219"/>
        <end position="412"/>
    </location>
</feature>
<dbReference type="RefSeq" id="XP_020074461.1">
    <property type="nucleotide sequence ID" value="XM_020219387.1"/>
</dbReference>
<feature type="compositionally biased region" description="Low complexity" evidence="9">
    <location>
        <begin position="551"/>
        <end position="573"/>
    </location>
</feature>
<evidence type="ECO:0000313" key="11">
    <source>
        <dbReference type="EMBL" id="ODV65394.1"/>
    </source>
</evidence>
<name>A0A1E4RDQ3_9ASCO</name>
<feature type="region of interest" description="Disordered" evidence="9">
    <location>
        <begin position="507"/>
        <end position="573"/>
    </location>
</feature>
<evidence type="ECO:0000256" key="2">
    <source>
        <dbReference type="ARBA" id="ARBA00013819"/>
    </source>
</evidence>
<evidence type="ECO:0000256" key="7">
    <source>
        <dbReference type="ARBA" id="ARBA00022917"/>
    </source>
</evidence>
<accession>A0A1E4RDQ3</accession>
<evidence type="ECO:0000256" key="5">
    <source>
        <dbReference type="ARBA" id="ARBA00022737"/>
    </source>
</evidence>
<dbReference type="InterPro" id="IPR011387">
    <property type="entry name" value="TIF2A"/>
</dbReference>
<dbReference type="FunFam" id="2.130.10.10:FF:000596">
    <property type="entry name" value="Eukaryotic translation initiation factor 2A"/>
    <property type="match status" value="1"/>
</dbReference>
<dbReference type="GO" id="GO:0043022">
    <property type="term" value="F:ribosome binding"/>
    <property type="evidence" value="ECO:0007669"/>
    <property type="project" value="UniProtKB-UniRule"/>
</dbReference>
<comment type="similarity">
    <text evidence="1 8">Belongs to the WD repeat EIF2A family.</text>
</comment>
<dbReference type="GO" id="GO:0003743">
    <property type="term" value="F:translation initiation factor activity"/>
    <property type="evidence" value="ECO:0007669"/>
    <property type="project" value="UniProtKB-UniRule"/>
</dbReference>
<dbReference type="PANTHER" id="PTHR13227">
    <property type="entry name" value="EUKARYOTIC TRANSLATION INITIATION FACTOR 2A"/>
    <property type="match status" value="1"/>
</dbReference>
<gene>
    <name evidence="11" type="ORF">HYPBUDRAFT_127965</name>
</gene>
<organism evidence="11 12">
    <name type="scientific">Hyphopichia burtonii NRRL Y-1933</name>
    <dbReference type="NCBI Taxonomy" id="984485"/>
    <lineage>
        <taxon>Eukaryota</taxon>
        <taxon>Fungi</taxon>
        <taxon>Dikarya</taxon>
        <taxon>Ascomycota</taxon>
        <taxon>Saccharomycotina</taxon>
        <taxon>Pichiomycetes</taxon>
        <taxon>Debaryomycetaceae</taxon>
        <taxon>Hyphopichia</taxon>
    </lineage>
</organism>
<dbReference type="GO" id="GO:0000049">
    <property type="term" value="F:tRNA binding"/>
    <property type="evidence" value="ECO:0007669"/>
    <property type="project" value="UniProtKB-UniRule"/>
</dbReference>
<evidence type="ECO:0000256" key="8">
    <source>
        <dbReference type="PIRNR" id="PIRNR017222"/>
    </source>
</evidence>
<sequence length="629" mass="70029">MSATTQFFCRQPKSVDLIQDYEEVSSFSKPTGECRCAIYSSNGEYFAYTQPNKVIIINTTDGLIVREIEIAETFDLHFSPNGKFLALWTKPVLINKESGIWTENIIVFDIVNNQITSKWSNKHQNGWKPQFTQDEKIFAKNFNNKEIHFFKIDEGIADLNINKPTYKFKLNDAKSQFQSFQISPGLNPSIAIFVPEQKGKPAQVIIYNVPNFNQPLTTKTFFKAERCQLKWNSLGTALLALASTDHDTSNKSYYGESNLYLLGIAGSYDSRIELKRDGPIHDITWSPSAREFAVIYGYMPSETTFFDARGNAIHSLPTQPRNTILYSPHARFVLVAGFGNLQGTVDVYDRQNKFTKVATFEASNTSVCEWSPCGRFILTATTSPRLRVDNGLKIWHALGKLIYLKNYQELYSISWKPQAIEKFPALKELEAAPEAHESAKEYLNAKQLAQANAAKKPAGAYRPPHARNSGRSSIATTLYEKEKLANGSSQQSQQGTGVVGATGRQKIIPGVAPATNKESKSASKNRRKREAKKNELTSPAESPVPTPAAPAAPATTTTTSTTTPEVGSVVGGVSSLEEKKIRSLLKKLRAIESLKMKQANGEPLEDTQVNKIQKEDEIRKELTSLGWSD</sequence>
<evidence type="ECO:0000313" key="12">
    <source>
        <dbReference type="Proteomes" id="UP000095085"/>
    </source>
</evidence>
<comment type="function">
    <text evidence="8">Functions in the early steps of protein synthesis of a small number of specific mRNAs. Acts by directing the binding of methionyl-tRNAi to 40S ribosomal subunits. In contrast to the eIF-2 complex, it binds methionyl-tRNAi to 40S subunits in a codon-dependent manner, whereas the eIF-2 complex binds methionyl-tRNAi to 40S subunits in a GTP-dependent manner.</text>
</comment>
<reference evidence="12" key="1">
    <citation type="submission" date="2016-05" db="EMBL/GenBank/DDBJ databases">
        <title>Comparative genomics of biotechnologically important yeasts.</title>
        <authorList>
            <consortium name="DOE Joint Genome Institute"/>
            <person name="Riley R."/>
            <person name="Haridas S."/>
            <person name="Wolfe K.H."/>
            <person name="Lopes M.R."/>
            <person name="Hittinger C.T."/>
            <person name="Goker M."/>
            <person name="Salamov A."/>
            <person name="Wisecaver J."/>
            <person name="Long T.M."/>
            <person name="Aerts A.L."/>
            <person name="Barry K."/>
            <person name="Choi C."/>
            <person name="Clum A."/>
            <person name="Coughlan A.Y."/>
            <person name="Deshpande S."/>
            <person name="Douglass A.P."/>
            <person name="Hanson S.J."/>
            <person name="Klenk H.-P."/>
            <person name="Labutti K."/>
            <person name="Lapidus A."/>
            <person name="Lindquist E."/>
            <person name="Lipzen A."/>
            <person name="Meier-Kolthoff J.P."/>
            <person name="Ohm R.A."/>
            <person name="Otillar R.P."/>
            <person name="Pangilinan J."/>
            <person name="Peng Y."/>
            <person name="Rokas A."/>
            <person name="Rosa C.A."/>
            <person name="Scheuner C."/>
            <person name="Sibirny A.A."/>
            <person name="Slot J.C."/>
            <person name="Stielow J.B."/>
            <person name="Sun H."/>
            <person name="Kurtzman C.P."/>
            <person name="Blackwell M."/>
            <person name="Grigoriev I.V."/>
            <person name="Jeffries T.W."/>
        </authorList>
    </citation>
    <scope>NUCLEOTIDE SEQUENCE [LARGE SCALE GENOMIC DNA]</scope>
    <source>
        <strain evidence="12">NRRL Y-1933</strain>
    </source>
</reference>
<evidence type="ECO:0000256" key="9">
    <source>
        <dbReference type="SAM" id="MobiDB-lite"/>
    </source>
</evidence>
<dbReference type="Proteomes" id="UP000095085">
    <property type="component" value="Unassembled WGS sequence"/>
</dbReference>
<dbReference type="GO" id="GO:0003729">
    <property type="term" value="F:mRNA binding"/>
    <property type="evidence" value="ECO:0007669"/>
    <property type="project" value="TreeGrafter"/>
</dbReference>
<evidence type="ECO:0000256" key="4">
    <source>
        <dbReference type="ARBA" id="ARBA00022574"/>
    </source>
</evidence>
<dbReference type="SUPFAM" id="SSF69322">
    <property type="entry name" value="Tricorn protease domain 2"/>
    <property type="match status" value="1"/>
</dbReference>
<dbReference type="EMBL" id="KV454544">
    <property type="protein sequence ID" value="ODV65394.1"/>
    <property type="molecule type" value="Genomic_DNA"/>
</dbReference>
<dbReference type="InterPro" id="IPR013979">
    <property type="entry name" value="TIF_beta_prop-like"/>
</dbReference>
<evidence type="ECO:0000256" key="6">
    <source>
        <dbReference type="ARBA" id="ARBA00022845"/>
    </source>
</evidence>
<dbReference type="InterPro" id="IPR015943">
    <property type="entry name" value="WD40/YVTN_repeat-like_dom_sf"/>
</dbReference>
<dbReference type="Pfam" id="PF08662">
    <property type="entry name" value="eIF2A"/>
    <property type="match status" value="1"/>
</dbReference>
<proteinExistence type="inferred from homology"/>
<keyword evidence="4" id="KW-0853">WD repeat</keyword>
<protein>
    <recommendedName>
        <fullName evidence="2 8">Eukaryotic translation initiation factor 2A</fullName>
        <shortName evidence="8">eIF-2A</shortName>
    </recommendedName>
</protein>
<dbReference type="Gene3D" id="2.130.10.10">
    <property type="entry name" value="YVTN repeat-like/Quinoprotein amine dehydrogenase"/>
    <property type="match status" value="2"/>
</dbReference>
<dbReference type="STRING" id="984485.A0A1E4RDQ3"/>
<keyword evidence="7 8" id="KW-0648">Protein biosynthesis</keyword>
<evidence type="ECO:0000259" key="10">
    <source>
        <dbReference type="Pfam" id="PF08662"/>
    </source>
</evidence>
<keyword evidence="5" id="KW-0677">Repeat</keyword>
<evidence type="ECO:0000256" key="3">
    <source>
        <dbReference type="ARBA" id="ARBA00022540"/>
    </source>
</evidence>
<dbReference type="AlphaFoldDB" id="A0A1E4RDQ3"/>
<dbReference type="GO" id="GO:0017148">
    <property type="term" value="P:negative regulation of translation"/>
    <property type="evidence" value="ECO:0007669"/>
    <property type="project" value="EnsemblFungi"/>
</dbReference>
<dbReference type="GeneID" id="30993937"/>
<dbReference type="PANTHER" id="PTHR13227:SF0">
    <property type="entry name" value="EUKARYOTIC TRANSLATION INITIATION FACTOR 2A"/>
    <property type="match status" value="1"/>
</dbReference>
<keyword evidence="3 8" id="KW-0396">Initiation factor</keyword>
<dbReference type="OrthoDB" id="2194683at2759"/>
<keyword evidence="6 8" id="KW-0810">Translation regulation</keyword>
<feature type="region of interest" description="Disordered" evidence="9">
    <location>
        <begin position="453"/>
        <end position="472"/>
    </location>
</feature>